<proteinExistence type="predicted"/>
<feature type="transmembrane region" description="Helical" evidence="5">
    <location>
        <begin position="54"/>
        <end position="72"/>
    </location>
</feature>
<feature type="domain" description="O-antigen ligase-related" evidence="6">
    <location>
        <begin position="331"/>
        <end position="411"/>
    </location>
</feature>
<keyword evidence="7" id="KW-0436">Ligase</keyword>
<organism evidence="7 8">
    <name type="scientific">Lentisphaera profundi</name>
    <dbReference type="NCBI Taxonomy" id="1658616"/>
    <lineage>
        <taxon>Bacteria</taxon>
        <taxon>Pseudomonadati</taxon>
        <taxon>Lentisphaerota</taxon>
        <taxon>Lentisphaeria</taxon>
        <taxon>Lentisphaerales</taxon>
        <taxon>Lentisphaeraceae</taxon>
        <taxon>Lentisphaera</taxon>
    </lineage>
</organism>
<gene>
    <name evidence="7" type="ORF">PQO03_15095</name>
</gene>
<reference evidence="7 8" key="1">
    <citation type="submission" date="2023-02" db="EMBL/GenBank/DDBJ databases">
        <title>Genome sequence of Lentisphaera profundi SAORIC-696.</title>
        <authorList>
            <person name="Kim e."/>
            <person name="Cho J.-C."/>
            <person name="Choi A."/>
            <person name="Kang I."/>
        </authorList>
    </citation>
    <scope>NUCLEOTIDE SEQUENCE [LARGE SCALE GENOMIC DNA]</scope>
    <source>
        <strain evidence="7 8">SAORIC-696</strain>
    </source>
</reference>
<evidence type="ECO:0000256" key="5">
    <source>
        <dbReference type="SAM" id="Phobius"/>
    </source>
</evidence>
<evidence type="ECO:0000259" key="6">
    <source>
        <dbReference type="Pfam" id="PF04932"/>
    </source>
</evidence>
<name>A0ABY7W161_9BACT</name>
<dbReference type="PANTHER" id="PTHR37422:SF13">
    <property type="entry name" value="LIPOPOLYSACCHARIDE BIOSYNTHESIS PROTEIN PA4999-RELATED"/>
    <property type="match status" value="1"/>
</dbReference>
<keyword evidence="3 5" id="KW-1133">Transmembrane helix</keyword>
<feature type="transmembrane region" description="Helical" evidence="5">
    <location>
        <begin position="145"/>
        <end position="161"/>
    </location>
</feature>
<dbReference type="Pfam" id="PF04932">
    <property type="entry name" value="Wzy_C"/>
    <property type="match status" value="1"/>
</dbReference>
<dbReference type="InterPro" id="IPR007016">
    <property type="entry name" value="O-antigen_ligase-rel_domated"/>
</dbReference>
<evidence type="ECO:0000313" key="8">
    <source>
        <dbReference type="Proteomes" id="UP001214250"/>
    </source>
</evidence>
<sequence length="473" mass="54722">MTAIPLTLFNITLLPWKNLIKNKGFILFWTLSLFLVIRSQFPSDGEADTDQFKYLFYTFCFFNLIYWSVKLHEHDFTPLIRLIPFISILYALSLIIQWHFFKTDTYTRLTGYTQLDHQAVVTGKIFAFLSITNLSIATHSSVAKKWALSATILCVYCLILSQSRGPLAAFLVSCPILAFLKVRHNKMQLTLLFALFIAISASTLYTLKKHALFQIISRTNISHNYDISPHKNSSLSIFRIKNTGSQPVHIKNLKIKNLQQKSRLNASIYNSSTKSTVKKTTDSYTLQRYEILVIRLDKPQNLNIRFTSISQSKNPLKDYLVYFTERMKDESSHTIILSKKTPRAFYFDSSLGGRTTIWKELIRQWQENPSFGRGNEIKTHHFQTPSGLHDSHSLAFGLLYKGGFIALILYLLLFIHIIYISPPSMRTIMICLFIFVNLDDHLLLFKLRPFWIYLILPLFVTVSLKKTNRTSPT</sequence>
<feature type="transmembrane region" description="Helical" evidence="5">
    <location>
        <begin position="189"/>
        <end position="207"/>
    </location>
</feature>
<dbReference type="Proteomes" id="UP001214250">
    <property type="component" value="Chromosome 2"/>
</dbReference>
<accession>A0ABY7W161</accession>
<protein>
    <submittedName>
        <fullName evidence="7">O-antigen ligase family protein</fullName>
    </submittedName>
</protein>
<feature type="transmembrane region" description="Helical" evidence="5">
    <location>
        <begin position="398"/>
        <end position="420"/>
    </location>
</feature>
<evidence type="ECO:0000256" key="3">
    <source>
        <dbReference type="ARBA" id="ARBA00022989"/>
    </source>
</evidence>
<comment type="subcellular location">
    <subcellularLocation>
        <location evidence="1">Membrane</location>
        <topology evidence="1">Multi-pass membrane protein</topology>
    </subcellularLocation>
</comment>
<keyword evidence="2 5" id="KW-0812">Transmembrane</keyword>
<feature type="transmembrane region" description="Helical" evidence="5">
    <location>
        <begin position="79"/>
        <end position="100"/>
    </location>
</feature>
<keyword evidence="4 5" id="KW-0472">Membrane</keyword>
<dbReference type="InterPro" id="IPR051533">
    <property type="entry name" value="WaaL-like"/>
</dbReference>
<dbReference type="RefSeq" id="WP_274154020.1">
    <property type="nucleotide sequence ID" value="NZ_CP117812.1"/>
</dbReference>
<keyword evidence="8" id="KW-1185">Reference proteome</keyword>
<feature type="transmembrane region" description="Helical" evidence="5">
    <location>
        <begin position="24"/>
        <end position="42"/>
    </location>
</feature>
<dbReference type="GO" id="GO:0016874">
    <property type="term" value="F:ligase activity"/>
    <property type="evidence" value="ECO:0007669"/>
    <property type="project" value="UniProtKB-KW"/>
</dbReference>
<feature type="transmembrane region" description="Helical" evidence="5">
    <location>
        <begin position="120"/>
        <end position="138"/>
    </location>
</feature>
<evidence type="ECO:0000313" key="7">
    <source>
        <dbReference type="EMBL" id="WDE99160.1"/>
    </source>
</evidence>
<dbReference type="PANTHER" id="PTHR37422">
    <property type="entry name" value="TEICHURONIC ACID BIOSYNTHESIS PROTEIN TUAE"/>
    <property type="match status" value="1"/>
</dbReference>
<evidence type="ECO:0000256" key="2">
    <source>
        <dbReference type="ARBA" id="ARBA00022692"/>
    </source>
</evidence>
<feature type="transmembrane region" description="Helical" evidence="5">
    <location>
        <begin position="450"/>
        <end position="467"/>
    </location>
</feature>
<evidence type="ECO:0000256" key="1">
    <source>
        <dbReference type="ARBA" id="ARBA00004141"/>
    </source>
</evidence>
<dbReference type="EMBL" id="CP117812">
    <property type="protein sequence ID" value="WDE99160.1"/>
    <property type="molecule type" value="Genomic_DNA"/>
</dbReference>
<evidence type="ECO:0000256" key="4">
    <source>
        <dbReference type="ARBA" id="ARBA00023136"/>
    </source>
</evidence>